<organism evidence="1 2">
    <name type="scientific">Dethiobacter alkaliphilus AHT 1</name>
    <dbReference type="NCBI Taxonomy" id="555088"/>
    <lineage>
        <taxon>Bacteria</taxon>
        <taxon>Bacillati</taxon>
        <taxon>Bacillota</taxon>
        <taxon>Dethiobacteria</taxon>
        <taxon>Dethiobacterales</taxon>
        <taxon>Dethiobacteraceae</taxon>
        <taxon>Dethiobacter</taxon>
    </lineage>
</organism>
<accession>C0GFM7</accession>
<reference evidence="1 2" key="1">
    <citation type="submission" date="2009-02" db="EMBL/GenBank/DDBJ databases">
        <title>Sequencing of the draft genome and assembly of Dethiobacter alkaliphilus AHT 1.</title>
        <authorList>
            <consortium name="US DOE Joint Genome Institute (JGI-PGF)"/>
            <person name="Lucas S."/>
            <person name="Copeland A."/>
            <person name="Lapidus A."/>
            <person name="Glavina del Rio T."/>
            <person name="Dalin E."/>
            <person name="Tice H."/>
            <person name="Bruce D."/>
            <person name="Goodwin L."/>
            <person name="Pitluck S."/>
            <person name="Larimer F."/>
            <person name="Land M.L."/>
            <person name="Hauser L."/>
            <person name="Muyzer G."/>
        </authorList>
    </citation>
    <scope>NUCLEOTIDE SEQUENCE [LARGE SCALE GENOMIC DNA]</scope>
    <source>
        <strain evidence="1 2">AHT 1</strain>
    </source>
</reference>
<gene>
    <name evidence="1" type="ORF">DealDRAFT_1286</name>
</gene>
<dbReference type="AlphaFoldDB" id="C0GFM7"/>
<sequence length="58" mass="6219">MTKILAVVTFVLLIITFGCGMMIRYGGEAFKDAVGGHMVLGIITLISMAGLLVTVFRQ</sequence>
<dbReference type="Proteomes" id="UP000006443">
    <property type="component" value="Unassembled WGS sequence"/>
</dbReference>
<name>C0GFM7_DETAL</name>
<dbReference type="PROSITE" id="PS51257">
    <property type="entry name" value="PROKAR_LIPOPROTEIN"/>
    <property type="match status" value="1"/>
</dbReference>
<protein>
    <recommendedName>
        <fullName evidence="3">Lipoprotein</fullName>
    </recommendedName>
</protein>
<comment type="caution">
    <text evidence="1">The sequence shown here is derived from an EMBL/GenBank/DDBJ whole genome shotgun (WGS) entry which is preliminary data.</text>
</comment>
<proteinExistence type="predicted"/>
<keyword evidence="2" id="KW-1185">Reference proteome</keyword>
<evidence type="ECO:0000313" key="2">
    <source>
        <dbReference type="Proteomes" id="UP000006443"/>
    </source>
</evidence>
<dbReference type="STRING" id="555088.DealDRAFT_1286"/>
<evidence type="ECO:0000313" key="1">
    <source>
        <dbReference type="EMBL" id="EEG77987.1"/>
    </source>
</evidence>
<evidence type="ECO:0008006" key="3">
    <source>
        <dbReference type="Google" id="ProtNLM"/>
    </source>
</evidence>
<dbReference type="EMBL" id="ACJM01000005">
    <property type="protein sequence ID" value="EEG77987.1"/>
    <property type="molecule type" value="Genomic_DNA"/>
</dbReference>
<dbReference type="RefSeq" id="WP_008515925.1">
    <property type="nucleotide sequence ID" value="NZ_ACJM01000005.1"/>
</dbReference>